<comment type="caution">
    <text evidence="2">The sequence shown here is derived from an EMBL/GenBank/DDBJ whole genome shotgun (WGS) entry which is preliminary data.</text>
</comment>
<feature type="domain" description="DUF1508" evidence="1">
    <location>
        <begin position="10"/>
        <end position="53"/>
    </location>
</feature>
<sequence>MTMRFEMYRDSAGEWRWRLRARNGEVIADSGEGYKRREDCEHGIELVRQSAEAKFVDMTTQIA</sequence>
<evidence type="ECO:0000313" key="3">
    <source>
        <dbReference type="Proteomes" id="UP001231124"/>
    </source>
</evidence>
<dbReference type="Gene3D" id="3.30.160.160">
    <property type="entry name" value="YegP-like"/>
    <property type="match status" value="1"/>
</dbReference>
<reference evidence="2 3" key="1">
    <citation type="submission" date="2023-07" db="EMBL/GenBank/DDBJ databases">
        <title>Genomic Encyclopedia of Type Strains, Phase IV (KMG-IV): sequencing the most valuable type-strain genomes for metagenomic binning, comparative biology and taxonomic classification.</title>
        <authorList>
            <person name="Goeker M."/>
        </authorList>
    </citation>
    <scope>NUCLEOTIDE SEQUENCE [LARGE SCALE GENOMIC DNA]</scope>
    <source>
        <strain evidence="2 3">DSM 19013</strain>
    </source>
</reference>
<dbReference type="SUPFAM" id="SSF160113">
    <property type="entry name" value="YegP-like"/>
    <property type="match status" value="1"/>
</dbReference>
<dbReference type="InterPro" id="IPR010879">
    <property type="entry name" value="DUF1508"/>
</dbReference>
<organism evidence="2 3">
    <name type="scientific">Methylobacterium aerolatum</name>
    <dbReference type="NCBI Taxonomy" id="418708"/>
    <lineage>
        <taxon>Bacteria</taxon>
        <taxon>Pseudomonadati</taxon>
        <taxon>Pseudomonadota</taxon>
        <taxon>Alphaproteobacteria</taxon>
        <taxon>Hyphomicrobiales</taxon>
        <taxon>Methylobacteriaceae</taxon>
        <taxon>Methylobacterium</taxon>
    </lineage>
</organism>
<protein>
    <submittedName>
        <fullName evidence="2">Uncharacterized protein YegP (UPF0339 family)</fullName>
    </submittedName>
</protein>
<dbReference type="EMBL" id="JAUSVP010000012">
    <property type="protein sequence ID" value="MDQ0449021.1"/>
    <property type="molecule type" value="Genomic_DNA"/>
</dbReference>
<keyword evidence="3" id="KW-1185">Reference proteome</keyword>
<dbReference type="Proteomes" id="UP001231124">
    <property type="component" value="Unassembled WGS sequence"/>
</dbReference>
<dbReference type="InterPro" id="IPR036913">
    <property type="entry name" value="YegP-like_sf"/>
</dbReference>
<name>A0ABU0I5R7_9HYPH</name>
<evidence type="ECO:0000259" key="1">
    <source>
        <dbReference type="Pfam" id="PF07411"/>
    </source>
</evidence>
<proteinExistence type="predicted"/>
<accession>A0ABU0I5R7</accession>
<gene>
    <name evidence="2" type="ORF">QO012_003536</name>
</gene>
<dbReference type="Pfam" id="PF07411">
    <property type="entry name" value="DUF1508"/>
    <property type="match status" value="1"/>
</dbReference>
<evidence type="ECO:0000313" key="2">
    <source>
        <dbReference type="EMBL" id="MDQ0449021.1"/>
    </source>
</evidence>